<feature type="binding site" evidence="5">
    <location>
        <position position="62"/>
    </location>
    <ligand>
        <name>substrate</name>
    </ligand>
</feature>
<feature type="domain" description="L-asparaginase N-terminal" evidence="7">
    <location>
        <begin position="7"/>
        <end position="194"/>
    </location>
</feature>
<dbReference type="PIRSF" id="PIRSF001220">
    <property type="entry name" value="L-ASNase_gatD"/>
    <property type="match status" value="1"/>
</dbReference>
<keyword evidence="10" id="KW-1185">Reference proteome</keyword>
<evidence type="ECO:0000313" key="9">
    <source>
        <dbReference type="EMBL" id="RKQ86410.1"/>
    </source>
</evidence>
<sequence length="339" mass="35982">MIFGRKRIYVAYVGGTIGMKPTDNGYAPVPGHLTEQIHDRPEFHSAEVPKLHIREYEPLLDSANALPADWLRIARDIVEHRHHYDGFVVLHGTDTMAYTASALAFLLRGLAKPVVVTGSQIPLGVLRSDGRQNLLTAILVAAREEVHEVCLVFGSHILRGCRTVKASASGFEAFTSPNLPPLGMAGVEIAVDEKRLLGHPSGAVGLPMDLNAPVNLLRLYPGMPASLLEAAMAAPARGLILEAYGAGTLPAHDGGLLEALRRGTERGVVVGVVSQCVDGRVDLTAYATSAPLIEAGAVGGLDMTTEAAYAKLVVLLSEGHPSDEVRRLFASDLAGELTS</sequence>
<organism evidence="9 10">
    <name type="scientific">Solirubrobacter pauli</name>
    <dbReference type="NCBI Taxonomy" id="166793"/>
    <lineage>
        <taxon>Bacteria</taxon>
        <taxon>Bacillati</taxon>
        <taxon>Actinomycetota</taxon>
        <taxon>Thermoleophilia</taxon>
        <taxon>Solirubrobacterales</taxon>
        <taxon>Solirubrobacteraceae</taxon>
        <taxon>Solirubrobacter</taxon>
    </lineage>
</organism>
<name>A0A660L4D2_9ACTN</name>
<dbReference type="Proteomes" id="UP000278962">
    <property type="component" value="Unassembled WGS sequence"/>
</dbReference>
<evidence type="ECO:0000313" key="10">
    <source>
        <dbReference type="Proteomes" id="UP000278962"/>
    </source>
</evidence>
<comment type="caution">
    <text evidence="9">The sequence shown here is derived from an EMBL/GenBank/DDBJ whole genome shotgun (WGS) entry which is preliminary data.</text>
</comment>
<evidence type="ECO:0000259" key="7">
    <source>
        <dbReference type="Pfam" id="PF00710"/>
    </source>
</evidence>
<evidence type="ECO:0000256" key="5">
    <source>
        <dbReference type="PIRSR" id="PIRSR001220-2"/>
    </source>
</evidence>
<dbReference type="InterPro" id="IPR027473">
    <property type="entry name" value="L-asparaginase_C"/>
</dbReference>
<gene>
    <name evidence="9" type="ORF">C8N24_4422</name>
</gene>
<feature type="active site" evidence="6">
    <location>
        <position position="93"/>
    </location>
</feature>
<feature type="domain" description="Asparaginase/glutaminase C-terminal" evidence="8">
    <location>
        <begin position="214"/>
        <end position="329"/>
    </location>
</feature>
<dbReference type="GO" id="GO:0004067">
    <property type="term" value="F:asparaginase activity"/>
    <property type="evidence" value="ECO:0007669"/>
    <property type="project" value="UniProtKB-UniRule"/>
</dbReference>
<dbReference type="FunFam" id="3.40.50.40:FF:000001">
    <property type="entry name" value="L-asparaginase 1"/>
    <property type="match status" value="1"/>
</dbReference>
<evidence type="ECO:0000256" key="4">
    <source>
        <dbReference type="PIRSR" id="PIRSR001220-1"/>
    </source>
</evidence>
<feature type="active site" description="O-isoaspartyl threonine intermediate" evidence="4">
    <location>
        <position position="16"/>
    </location>
</feature>
<dbReference type="Pfam" id="PF00710">
    <property type="entry name" value="Asparaginase"/>
    <property type="match status" value="1"/>
</dbReference>
<accession>A0A660L4D2</accession>
<dbReference type="PANTHER" id="PTHR11707:SF28">
    <property type="entry name" value="60 KDA LYSOPHOSPHOLIPASE"/>
    <property type="match status" value="1"/>
</dbReference>
<dbReference type="InterPro" id="IPR037152">
    <property type="entry name" value="L-asparaginase_N_sf"/>
</dbReference>
<evidence type="ECO:0000256" key="6">
    <source>
        <dbReference type="PROSITE-ProRule" id="PRU10100"/>
    </source>
</evidence>
<dbReference type="Gene3D" id="3.40.50.40">
    <property type="match status" value="1"/>
</dbReference>
<dbReference type="InterPro" id="IPR027474">
    <property type="entry name" value="L-asparaginase_N"/>
</dbReference>
<dbReference type="AlphaFoldDB" id="A0A660L4D2"/>
<dbReference type="PANTHER" id="PTHR11707">
    <property type="entry name" value="L-ASPARAGINASE"/>
    <property type="match status" value="1"/>
</dbReference>
<dbReference type="InterPro" id="IPR041725">
    <property type="entry name" value="L-asparaginase_I"/>
</dbReference>
<dbReference type="EC" id="3.5.1.1" evidence="2"/>
<dbReference type="PRINTS" id="PR00139">
    <property type="entry name" value="ASNGLNASE"/>
</dbReference>
<dbReference type="GO" id="GO:0009066">
    <property type="term" value="P:aspartate family amino acid metabolic process"/>
    <property type="evidence" value="ECO:0007669"/>
    <property type="project" value="UniProtKB-ARBA"/>
</dbReference>
<dbReference type="InterPro" id="IPR006034">
    <property type="entry name" value="Asparaginase/glutaminase-like"/>
</dbReference>
<dbReference type="NCBIfam" id="TIGR00519">
    <property type="entry name" value="asnASE_I"/>
    <property type="match status" value="1"/>
</dbReference>
<dbReference type="RefSeq" id="WP_211340101.1">
    <property type="nucleotide sequence ID" value="NZ_RBIL01000002.1"/>
</dbReference>
<dbReference type="PROSITE" id="PS51732">
    <property type="entry name" value="ASN_GLN_ASE_3"/>
    <property type="match status" value="1"/>
</dbReference>
<feature type="binding site" evidence="5">
    <location>
        <begin position="93"/>
        <end position="94"/>
    </location>
    <ligand>
        <name>substrate</name>
    </ligand>
</feature>
<dbReference type="InterPro" id="IPR040919">
    <property type="entry name" value="Asparaginase_C"/>
</dbReference>
<dbReference type="SMART" id="SM00870">
    <property type="entry name" value="Asparaginase"/>
    <property type="match status" value="1"/>
</dbReference>
<evidence type="ECO:0000256" key="3">
    <source>
        <dbReference type="ARBA" id="ARBA00022801"/>
    </source>
</evidence>
<dbReference type="CDD" id="cd08963">
    <property type="entry name" value="L-asparaginase_I"/>
    <property type="match status" value="1"/>
</dbReference>
<dbReference type="EMBL" id="RBIL01000002">
    <property type="protein sequence ID" value="RKQ86410.1"/>
    <property type="molecule type" value="Genomic_DNA"/>
</dbReference>
<dbReference type="Pfam" id="PF17763">
    <property type="entry name" value="Asparaginase_C"/>
    <property type="match status" value="1"/>
</dbReference>
<evidence type="ECO:0000256" key="1">
    <source>
        <dbReference type="ARBA" id="ARBA00010518"/>
    </source>
</evidence>
<dbReference type="InterPro" id="IPR036152">
    <property type="entry name" value="Asp/glu_Ase-like_sf"/>
</dbReference>
<protein>
    <recommendedName>
        <fullName evidence="2">asparaginase</fullName>
        <ecNumber evidence="2">3.5.1.1</ecNumber>
    </recommendedName>
</protein>
<dbReference type="SUPFAM" id="SSF53774">
    <property type="entry name" value="Glutaminase/Asparaginase"/>
    <property type="match status" value="1"/>
</dbReference>
<keyword evidence="3" id="KW-0378">Hydrolase</keyword>
<dbReference type="InterPro" id="IPR006033">
    <property type="entry name" value="AsnA_fam"/>
</dbReference>
<reference evidence="9 10" key="1">
    <citation type="submission" date="2018-10" db="EMBL/GenBank/DDBJ databases">
        <title>Genomic Encyclopedia of Archaeal and Bacterial Type Strains, Phase II (KMG-II): from individual species to whole genera.</title>
        <authorList>
            <person name="Goeker M."/>
        </authorList>
    </citation>
    <scope>NUCLEOTIDE SEQUENCE [LARGE SCALE GENOMIC DNA]</scope>
    <source>
        <strain evidence="9 10">DSM 14954</strain>
    </source>
</reference>
<dbReference type="PIRSF" id="PIRSF500176">
    <property type="entry name" value="L_ASNase"/>
    <property type="match status" value="1"/>
</dbReference>
<comment type="similarity">
    <text evidence="1">Belongs to the asparaginase 1 family.</text>
</comment>
<evidence type="ECO:0000259" key="8">
    <source>
        <dbReference type="Pfam" id="PF17763"/>
    </source>
</evidence>
<dbReference type="PROSITE" id="PS00917">
    <property type="entry name" value="ASN_GLN_ASE_2"/>
    <property type="match status" value="1"/>
</dbReference>
<evidence type="ECO:0000256" key="2">
    <source>
        <dbReference type="ARBA" id="ARBA00012920"/>
    </source>
</evidence>
<proteinExistence type="inferred from homology"/>
<dbReference type="NCBIfam" id="NF006998">
    <property type="entry name" value="PRK09461.1"/>
    <property type="match status" value="1"/>
</dbReference>
<dbReference type="Gene3D" id="3.40.50.1170">
    <property type="entry name" value="L-asparaginase, N-terminal domain"/>
    <property type="match status" value="1"/>
</dbReference>
<dbReference type="InterPro" id="IPR027475">
    <property type="entry name" value="Asparaginase/glutaminase_AS2"/>
</dbReference>
<dbReference type="SFLD" id="SFLDS00057">
    <property type="entry name" value="Glutaminase/Asparaginase"/>
    <property type="match status" value="1"/>
</dbReference>
<dbReference type="FunFam" id="3.40.50.1170:FF:000001">
    <property type="entry name" value="L-asparaginase 2"/>
    <property type="match status" value="1"/>
</dbReference>